<dbReference type="PANTHER" id="PTHR28008:SF1">
    <property type="entry name" value="DOMAIN PROTEIN, PUTATIVE (AFU_ORTHOLOGUE AFUA_3G10980)-RELATED"/>
    <property type="match status" value="1"/>
</dbReference>
<sequence length="130" mass="14878">MKSTKPYFIPAILFSIISAFLLLMPGSDLPSSELFELIYFDKWVHVGIFGLLTLLWGGPFIWIVNQPGKQLLIVVVLIIAYGISIEFLQKYCTEDRNFDLFDIIADTIGVLVAYYVLLQLYKARKKNEPL</sequence>
<keyword evidence="1" id="KW-1133">Transmembrane helix</keyword>
<protein>
    <recommendedName>
        <fullName evidence="2">VanZ-like domain-containing protein</fullName>
    </recommendedName>
</protein>
<reference evidence="3" key="1">
    <citation type="submission" date="2019-10" db="EMBL/GenBank/DDBJ databases">
        <title>Draft genome sequence of Panacibacter sp. KCS-6.</title>
        <authorList>
            <person name="Yim K.J."/>
        </authorList>
    </citation>
    <scope>NUCLEOTIDE SEQUENCE</scope>
    <source>
        <strain evidence="3">KCS-6</strain>
    </source>
</reference>
<dbReference type="AlphaFoldDB" id="A0A8J8FKK1"/>
<comment type="caution">
    <text evidence="3">The sequence shown here is derived from an EMBL/GenBank/DDBJ whole genome shotgun (WGS) entry which is preliminary data.</text>
</comment>
<keyword evidence="4" id="KW-1185">Reference proteome</keyword>
<evidence type="ECO:0000313" key="4">
    <source>
        <dbReference type="Proteomes" id="UP000598971"/>
    </source>
</evidence>
<dbReference type="Pfam" id="PF04892">
    <property type="entry name" value="VanZ"/>
    <property type="match status" value="1"/>
</dbReference>
<evidence type="ECO:0000259" key="2">
    <source>
        <dbReference type="Pfam" id="PF04892"/>
    </source>
</evidence>
<dbReference type="PANTHER" id="PTHR28008">
    <property type="entry name" value="DOMAIN PROTEIN, PUTATIVE (AFU_ORTHOLOGUE AFUA_3G10980)-RELATED"/>
    <property type="match status" value="1"/>
</dbReference>
<feature type="transmembrane region" description="Helical" evidence="1">
    <location>
        <begin position="7"/>
        <end position="24"/>
    </location>
</feature>
<dbReference type="InterPro" id="IPR006976">
    <property type="entry name" value="VanZ-like"/>
</dbReference>
<dbReference type="NCBIfam" id="NF037970">
    <property type="entry name" value="vanZ_1"/>
    <property type="match status" value="1"/>
</dbReference>
<feature type="domain" description="VanZ-like" evidence="2">
    <location>
        <begin position="37"/>
        <end position="117"/>
    </location>
</feature>
<gene>
    <name evidence="3" type="ORF">GD597_14805</name>
</gene>
<evidence type="ECO:0000313" key="3">
    <source>
        <dbReference type="EMBL" id="NNV56739.1"/>
    </source>
</evidence>
<accession>A0A8J8FKK1</accession>
<dbReference type="RefSeq" id="WP_171608679.1">
    <property type="nucleotide sequence ID" value="NZ_WHPF01000010.1"/>
</dbReference>
<feature type="transmembrane region" description="Helical" evidence="1">
    <location>
        <begin position="71"/>
        <end position="88"/>
    </location>
</feature>
<keyword evidence="1" id="KW-0812">Transmembrane</keyword>
<dbReference type="EMBL" id="WHPF01000010">
    <property type="protein sequence ID" value="NNV56739.1"/>
    <property type="molecule type" value="Genomic_DNA"/>
</dbReference>
<dbReference type="Proteomes" id="UP000598971">
    <property type="component" value="Unassembled WGS sequence"/>
</dbReference>
<proteinExistence type="predicted"/>
<evidence type="ECO:0000256" key="1">
    <source>
        <dbReference type="SAM" id="Phobius"/>
    </source>
</evidence>
<keyword evidence="1" id="KW-0472">Membrane</keyword>
<name>A0A8J8FKK1_9BACT</name>
<feature type="transmembrane region" description="Helical" evidence="1">
    <location>
        <begin position="44"/>
        <end position="64"/>
    </location>
</feature>
<organism evidence="3 4">
    <name type="scientific">Limnovirga soli</name>
    <dbReference type="NCBI Taxonomy" id="2656915"/>
    <lineage>
        <taxon>Bacteria</taxon>
        <taxon>Pseudomonadati</taxon>
        <taxon>Bacteroidota</taxon>
        <taxon>Chitinophagia</taxon>
        <taxon>Chitinophagales</taxon>
        <taxon>Chitinophagaceae</taxon>
        <taxon>Limnovirga</taxon>
    </lineage>
</organism>
<feature type="transmembrane region" description="Helical" evidence="1">
    <location>
        <begin position="100"/>
        <end position="118"/>
    </location>
</feature>